<dbReference type="PRINTS" id="PR00081">
    <property type="entry name" value="GDHRDH"/>
</dbReference>
<comment type="similarity">
    <text evidence="1">Belongs to the short-chain dehydrogenases/reductases (SDR) family.</text>
</comment>
<accession>A0ABT9DF40</accession>
<evidence type="ECO:0000256" key="2">
    <source>
        <dbReference type="ARBA" id="ARBA00023002"/>
    </source>
</evidence>
<dbReference type="InterPro" id="IPR002347">
    <property type="entry name" value="SDR_fam"/>
</dbReference>
<dbReference type="Proteomes" id="UP001232536">
    <property type="component" value="Unassembled WGS sequence"/>
</dbReference>
<dbReference type="Gene3D" id="3.40.50.720">
    <property type="entry name" value="NAD(P)-binding Rossmann-like Domain"/>
    <property type="match status" value="1"/>
</dbReference>
<dbReference type="Pfam" id="PF13561">
    <property type="entry name" value="adh_short_C2"/>
    <property type="match status" value="1"/>
</dbReference>
<evidence type="ECO:0000313" key="4">
    <source>
        <dbReference type="Proteomes" id="UP001232536"/>
    </source>
</evidence>
<organism evidence="3 4">
    <name type="scientific">Actinotalea lenta</name>
    <dbReference type="NCBI Taxonomy" id="3064654"/>
    <lineage>
        <taxon>Bacteria</taxon>
        <taxon>Bacillati</taxon>
        <taxon>Actinomycetota</taxon>
        <taxon>Actinomycetes</taxon>
        <taxon>Micrococcales</taxon>
        <taxon>Cellulomonadaceae</taxon>
        <taxon>Actinotalea</taxon>
    </lineage>
</organism>
<keyword evidence="2" id="KW-0560">Oxidoreductase</keyword>
<evidence type="ECO:0000256" key="1">
    <source>
        <dbReference type="ARBA" id="ARBA00006484"/>
    </source>
</evidence>
<comment type="caution">
    <text evidence="3">The sequence shown here is derived from an EMBL/GenBank/DDBJ whole genome shotgun (WGS) entry which is preliminary data.</text>
</comment>
<evidence type="ECO:0000313" key="3">
    <source>
        <dbReference type="EMBL" id="MDO8108072.1"/>
    </source>
</evidence>
<dbReference type="InterPro" id="IPR036291">
    <property type="entry name" value="NAD(P)-bd_dom_sf"/>
</dbReference>
<gene>
    <name evidence="3" type="ORF">Q6348_12790</name>
</gene>
<dbReference type="PANTHER" id="PTHR24321:SF8">
    <property type="entry name" value="ESTRADIOL 17-BETA-DEHYDROGENASE 8-RELATED"/>
    <property type="match status" value="1"/>
</dbReference>
<keyword evidence="4" id="KW-1185">Reference proteome</keyword>
<dbReference type="EMBL" id="JAUQYP010000001">
    <property type="protein sequence ID" value="MDO8108072.1"/>
    <property type="molecule type" value="Genomic_DNA"/>
</dbReference>
<proteinExistence type="inferred from homology"/>
<sequence length="259" mass="26610">MARTSVVTGAASGIGKATKELLESRGERVIGVDLHDADVLVDLTTADGRRALVGTVADLTDSLDAVYAIAGLATPVPATVGVNFFGMVATLEGLRPMLTTSASPRAVGVSSMASLMPVDDELVAAMAAGDEPAALARAAVLAREPETTGALIYGSTKKAFAQWVRRSAATEAWAGASIPLNAVAPGIIATPMTADMIATEEARTQLLQMVPMPLNGVAEPIVVARLLTWLGGEENTHLCGQVVFVDGGSDAVIRGDSTW</sequence>
<reference evidence="3 4" key="1">
    <citation type="submission" date="2023-07" db="EMBL/GenBank/DDBJ databases">
        <title>Description of novel actinomycetes strains, isolated from tidal flat sediment.</title>
        <authorList>
            <person name="Lu C."/>
        </authorList>
    </citation>
    <scope>NUCLEOTIDE SEQUENCE [LARGE SCALE GENOMIC DNA]</scope>
    <source>
        <strain evidence="3 4">SYSU T00b441</strain>
    </source>
</reference>
<dbReference type="PANTHER" id="PTHR24321">
    <property type="entry name" value="DEHYDROGENASES, SHORT CHAIN"/>
    <property type="match status" value="1"/>
</dbReference>
<dbReference type="SUPFAM" id="SSF51735">
    <property type="entry name" value="NAD(P)-binding Rossmann-fold domains"/>
    <property type="match status" value="1"/>
</dbReference>
<protein>
    <submittedName>
        <fullName evidence="3">SDR family oxidoreductase</fullName>
    </submittedName>
</protein>
<name>A0ABT9DF40_9CELL</name>
<dbReference type="RefSeq" id="WP_304601660.1">
    <property type="nucleotide sequence ID" value="NZ_JAUQYO010000001.1"/>
</dbReference>